<sequence>MSLRLILSLGACVLLSVTAQNQTKPDIEFIGFKVNRAQQIKGRSVMLTGTANMKLLGINDLVYCGFKNLNITDSPPVATGTALAGIRFYQQRLKAKAKWFIKEKRSAGRIVWEFDPRGYALTEGKTYTFRMKNKVAKQTIPNSVTWEFFCETKLTGQENFYSFQEYLTFPLVTKRK</sequence>
<evidence type="ECO:0000313" key="3">
    <source>
        <dbReference type="Proteomes" id="UP000355283"/>
    </source>
</evidence>
<evidence type="ECO:0000256" key="1">
    <source>
        <dbReference type="SAM" id="SignalP"/>
    </source>
</evidence>
<name>A0A4D9CPQ3_9STRA</name>
<gene>
    <name evidence="2" type="ORF">NSK_007497</name>
</gene>
<protein>
    <recommendedName>
        <fullName evidence="4">DUF4450 domain-containing protein</fullName>
    </recommendedName>
</protein>
<keyword evidence="3" id="KW-1185">Reference proteome</keyword>
<organism evidence="2 3">
    <name type="scientific">Nannochloropsis salina CCMP1776</name>
    <dbReference type="NCBI Taxonomy" id="1027361"/>
    <lineage>
        <taxon>Eukaryota</taxon>
        <taxon>Sar</taxon>
        <taxon>Stramenopiles</taxon>
        <taxon>Ochrophyta</taxon>
        <taxon>Eustigmatophyceae</taxon>
        <taxon>Eustigmatales</taxon>
        <taxon>Monodopsidaceae</taxon>
        <taxon>Microchloropsis</taxon>
        <taxon>Microchloropsis salina</taxon>
    </lineage>
</organism>
<dbReference type="EMBL" id="SDOX01000140">
    <property type="protein sequence ID" value="TFJ81151.1"/>
    <property type="molecule type" value="Genomic_DNA"/>
</dbReference>
<evidence type="ECO:0008006" key="4">
    <source>
        <dbReference type="Google" id="ProtNLM"/>
    </source>
</evidence>
<proteinExistence type="predicted"/>
<dbReference type="OrthoDB" id="10292051at2759"/>
<reference evidence="2 3" key="1">
    <citation type="submission" date="2019-01" db="EMBL/GenBank/DDBJ databases">
        <title>Nuclear Genome Assembly of the Microalgal Biofuel strain Nannochloropsis salina CCMP1776.</title>
        <authorList>
            <person name="Hovde B."/>
        </authorList>
    </citation>
    <scope>NUCLEOTIDE SEQUENCE [LARGE SCALE GENOMIC DNA]</scope>
    <source>
        <strain evidence="2 3">CCMP1776</strain>
    </source>
</reference>
<dbReference type="AlphaFoldDB" id="A0A4D9CPQ3"/>
<accession>A0A4D9CPQ3</accession>
<feature type="chain" id="PRO_5020036794" description="DUF4450 domain-containing protein" evidence="1">
    <location>
        <begin position="20"/>
        <end position="176"/>
    </location>
</feature>
<feature type="signal peptide" evidence="1">
    <location>
        <begin position="1"/>
        <end position="19"/>
    </location>
</feature>
<keyword evidence="1" id="KW-0732">Signal</keyword>
<dbReference type="Proteomes" id="UP000355283">
    <property type="component" value="Unassembled WGS sequence"/>
</dbReference>
<evidence type="ECO:0000313" key="2">
    <source>
        <dbReference type="EMBL" id="TFJ81151.1"/>
    </source>
</evidence>
<comment type="caution">
    <text evidence="2">The sequence shown here is derived from an EMBL/GenBank/DDBJ whole genome shotgun (WGS) entry which is preliminary data.</text>
</comment>